<accession>A0A833HNN4</accession>
<comment type="cofactor">
    <cofactor evidence="1">
        <name>Mg(2+)</name>
        <dbReference type="ChEBI" id="CHEBI:18420"/>
    </cofactor>
</comment>
<keyword evidence="3" id="KW-0378">Hydrolase</keyword>
<evidence type="ECO:0000256" key="3">
    <source>
        <dbReference type="ARBA" id="ARBA00022801"/>
    </source>
</evidence>
<dbReference type="AlphaFoldDB" id="A0A833HNN4"/>
<reference evidence="6 7" key="1">
    <citation type="submission" date="2019-10" db="EMBL/GenBank/DDBJ databases">
        <title>Alkaliphilus serpentinus sp. nov. and Alkaliphilus pronyensis sp. nov., two novel anaerobic alkaliphilic species isolated from the serpentinized-hosted hydrothermal field of the Prony Bay (New Caledonia).</title>
        <authorList>
            <person name="Postec A."/>
        </authorList>
    </citation>
    <scope>NUCLEOTIDE SEQUENCE [LARGE SCALE GENOMIC DNA]</scope>
    <source>
        <strain evidence="6 7">LacT</strain>
    </source>
</reference>
<keyword evidence="4" id="KW-0460">Magnesium</keyword>
<dbReference type="RefSeq" id="WP_151865952.1">
    <property type="nucleotide sequence ID" value="NZ_WBZB01000025.1"/>
</dbReference>
<dbReference type="EMBL" id="WBZB01000025">
    <property type="protein sequence ID" value="KAB3529853.1"/>
    <property type="molecule type" value="Genomic_DNA"/>
</dbReference>
<dbReference type="InterPro" id="IPR006879">
    <property type="entry name" value="YdjC-like"/>
</dbReference>
<dbReference type="InterPro" id="IPR011330">
    <property type="entry name" value="Glyco_hydro/deAcase_b/a-brl"/>
</dbReference>
<keyword evidence="2" id="KW-0479">Metal-binding</keyword>
<evidence type="ECO:0000313" key="7">
    <source>
        <dbReference type="Proteomes" id="UP000465601"/>
    </source>
</evidence>
<sequence>MKKIIVTADDYGISREVNEGIEEAVFYSIITGTSILANGILNNLGSLKKSNIAFGVHLNLTLGKPMYSEYPLEYLVNYNFPKFFRKDGRVQYSIKEEIIEREFESQIDKVKSIVNISYLDTHNHIHELSQVFSVVVKLAQKYNLAVRSINEEMTATLRKNGIKCTDRCFLDFYDEGATLDNLLVQLPKIEGNVLELVTHIGYSSSNINDNYNESREKEYNILKSKEAIIFMKKNYKKITYEELF</sequence>
<evidence type="ECO:0000256" key="4">
    <source>
        <dbReference type="ARBA" id="ARBA00022842"/>
    </source>
</evidence>
<dbReference type="PANTHER" id="PTHR31609:SF1">
    <property type="entry name" value="CARBOHYDRATE DEACETYLASE"/>
    <property type="match status" value="1"/>
</dbReference>
<organism evidence="6 7">
    <name type="scientific">Alkaliphilus serpentinus</name>
    <dbReference type="NCBI Taxonomy" id="1482731"/>
    <lineage>
        <taxon>Bacteria</taxon>
        <taxon>Bacillati</taxon>
        <taxon>Bacillota</taxon>
        <taxon>Clostridia</taxon>
        <taxon>Peptostreptococcales</taxon>
        <taxon>Natronincolaceae</taxon>
        <taxon>Alkaliphilus</taxon>
    </lineage>
</organism>
<dbReference type="GO" id="GO:0019213">
    <property type="term" value="F:deacetylase activity"/>
    <property type="evidence" value="ECO:0007669"/>
    <property type="project" value="TreeGrafter"/>
</dbReference>
<name>A0A833HNN4_9FIRM</name>
<keyword evidence="5" id="KW-0119">Carbohydrate metabolism</keyword>
<proteinExistence type="predicted"/>
<dbReference type="Pfam" id="PF04794">
    <property type="entry name" value="YdjC"/>
    <property type="match status" value="1"/>
</dbReference>
<dbReference type="GO" id="GO:0016787">
    <property type="term" value="F:hydrolase activity"/>
    <property type="evidence" value="ECO:0007669"/>
    <property type="project" value="UniProtKB-KW"/>
</dbReference>
<evidence type="ECO:0000256" key="2">
    <source>
        <dbReference type="ARBA" id="ARBA00022723"/>
    </source>
</evidence>
<protein>
    <submittedName>
        <fullName evidence="6">ChbG/HpnK family deacetylase</fullName>
    </submittedName>
</protein>
<dbReference type="Proteomes" id="UP000465601">
    <property type="component" value="Unassembled WGS sequence"/>
</dbReference>
<dbReference type="GO" id="GO:0046872">
    <property type="term" value="F:metal ion binding"/>
    <property type="evidence" value="ECO:0007669"/>
    <property type="project" value="UniProtKB-KW"/>
</dbReference>
<dbReference type="Gene3D" id="3.20.20.370">
    <property type="entry name" value="Glycoside hydrolase/deacetylase"/>
    <property type="match status" value="1"/>
</dbReference>
<evidence type="ECO:0000256" key="5">
    <source>
        <dbReference type="ARBA" id="ARBA00023277"/>
    </source>
</evidence>
<evidence type="ECO:0000256" key="1">
    <source>
        <dbReference type="ARBA" id="ARBA00001946"/>
    </source>
</evidence>
<dbReference type="PANTHER" id="PTHR31609">
    <property type="entry name" value="YDJC DEACETYLASE FAMILY MEMBER"/>
    <property type="match status" value="1"/>
</dbReference>
<dbReference type="SUPFAM" id="SSF88713">
    <property type="entry name" value="Glycoside hydrolase/deacetylase"/>
    <property type="match status" value="1"/>
</dbReference>
<gene>
    <name evidence="6" type="ORF">F8153_08625</name>
</gene>
<dbReference type="GO" id="GO:0005975">
    <property type="term" value="P:carbohydrate metabolic process"/>
    <property type="evidence" value="ECO:0007669"/>
    <property type="project" value="InterPro"/>
</dbReference>
<comment type="caution">
    <text evidence="6">The sequence shown here is derived from an EMBL/GenBank/DDBJ whole genome shotgun (WGS) entry which is preliminary data.</text>
</comment>
<dbReference type="OrthoDB" id="9774177at2"/>
<keyword evidence="7" id="KW-1185">Reference proteome</keyword>
<evidence type="ECO:0000313" key="6">
    <source>
        <dbReference type="EMBL" id="KAB3529853.1"/>
    </source>
</evidence>